<keyword evidence="4" id="KW-0560">Oxidoreductase</keyword>
<dbReference type="SUPFAM" id="SSF54373">
    <property type="entry name" value="FAD-linked reductases, C-terminal domain"/>
    <property type="match status" value="1"/>
</dbReference>
<protein>
    <recommendedName>
        <fullName evidence="7">FAD-binding domain-containing protein</fullName>
    </recommendedName>
</protein>
<evidence type="ECO:0000313" key="8">
    <source>
        <dbReference type="EMBL" id="KAK2626931.1"/>
    </source>
</evidence>
<dbReference type="Pfam" id="PF01494">
    <property type="entry name" value="FAD_binding_3"/>
    <property type="match status" value="1"/>
</dbReference>
<evidence type="ECO:0000256" key="4">
    <source>
        <dbReference type="ARBA" id="ARBA00023002"/>
    </source>
</evidence>
<name>A0AAD9T032_9HELO</name>
<dbReference type="Proteomes" id="UP001285354">
    <property type="component" value="Unassembled WGS sequence"/>
</dbReference>
<dbReference type="Gene3D" id="3.50.50.60">
    <property type="entry name" value="FAD/NAD(P)-binding domain"/>
    <property type="match status" value="1"/>
</dbReference>
<dbReference type="SUPFAM" id="SSF51905">
    <property type="entry name" value="FAD/NAD(P)-binding domain"/>
    <property type="match status" value="1"/>
</dbReference>
<dbReference type="InterPro" id="IPR036188">
    <property type="entry name" value="FAD/NAD-bd_sf"/>
</dbReference>
<keyword evidence="9" id="KW-1185">Reference proteome</keyword>
<organism evidence="8 9">
    <name type="scientific">Diplocarpon rosae</name>
    <dbReference type="NCBI Taxonomy" id="946125"/>
    <lineage>
        <taxon>Eukaryota</taxon>
        <taxon>Fungi</taxon>
        <taxon>Dikarya</taxon>
        <taxon>Ascomycota</taxon>
        <taxon>Pezizomycotina</taxon>
        <taxon>Leotiomycetes</taxon>
        <taxon>Helotiales</taxon>
        <taxon>Drepanopezizaceae</taxon>
        <taxon>Diplocarpon</taxon>
    </lineage>
</organism>
<evidence type="ECO:0000256" key="2">
    <source>
        <dbReference type="ARBA" id="ARBA00022630"/>
    </source>
</evidence>
<feature type="compositionally biased region" description="Basic and acidic residues" evidence="6">
    <location>
        <begin position="386"/>
        <end position="398"/>
    </location>
</feature>
<keyword evidence="3" id="KW-0274">FAD</keyword>
<dbReference type="GO" id="GO:0004497">
    <property type="term" value="F:monooxygenase activity"/>
    <property type="evidence" value="ECO:0007669"/>
    <property type="project" value="UniProtKB-KW"/>
</dbReference>
<dbReference type="AlphaFoldDB" id="A0AAD9T032"/>
<gene>
    <name evidence="8" type="ORF">QTJ16_004106</name>
</gene>
<dbReference type="PRINTS" id="PR00420">
    <property type="entry name" value="RNGMNOXGNASE"/>
</dbReference>
<dbReference type="FunFam" id="3.50.50.60:FF:000115">
    <property type="entry name" value="Salicylate hydroxylase, putative"/>
    <property type="match status" value="1"/>
</dbReference>
<feature type="region of interest" description="Disordered" evidence="6">
    <location>
        <begin position="377"/>
        <end position="398"/>
    </location>
</feature>
<dbReference type="InterPro" id="IPR002938">
    <property type="entry name" value="FAD-bd"/>
</dbReference>
<evidence type="ECO:0000313" key="9">
    <source>
        <dbReference type="Proteomes" id="UP001285354"/>
    </source>
</evidence>
<dbReference type="InterPro" id="IPR050493">
    <property type="entry name" value="FAD-dep_Monooxygenase_BioMet"/>
</dbReference>
<comment type="caution">
    <text evidence="8">The sequence shown here is derived from an EMBL/GenBank/DDBJ whole genome shotgun (WGS) entry which is preliminary data.</text>
</comment>
<sequence>MDALRDDLNWSFTAVHPLKIVIVGAGIGGLAAAVGLKKAGHDVVMVEQSRELGEVGAGIQMAPNATRIMRRLGLLDTMMQHADVLDKISIRRWEDNSELGAAPLGVSVEDRYQAPMCVIHRGDLQATLLRAVRDLNVPIRLGCKVVAADASFAARVQLASGEWLSGDIVICAEGIKSDIRRQMAGHYGVKDQSRPTGDAAYRVLIPKERLKDDPAALKLLSQNLAIRWMGSGGHIMAYPIRHNTLYNIVLIHPEKPSQAAQESWTSKGDKNEMLDAYRAWNDTFKSLLDFVPDGEIMEWTLNTHLPLPSWTVNRCVLLGDACHPMLPYVAQGAAQAIEDAGVLTVALSLISSPSEIPTALKVYELVRKDRAEKIQNSAASTGRALHLPDGEEQRKRDDAIRASMNDINQRDPDMWADRQWQDFMWGVDVMRECVDGWDELVAKVGEEARGQLQPKTPEILSPQPEL</sequence>
<dbReference type="PANTHER" id="PTHR13789:SF147">
    <property type="entry name" value="PUTATIVE (AFU_ORTHOLOGUE AFUA_2G01950)-RELATED"/>
    <property type="match status" value="1"/>
</dbReference>
<dbReference type="PANTHER" id="PTHR13789">
    <property type="entry name" value="MONOOXYGENASE"/>
    <property type="match status" value="1"/>
</dbReference>
<feature type="domain" description="FAD-binding" evidence="7">
    <location>
        <begin position="19"/>
        <end position="375"/>
    </location>
</feature>
<evidence type="ECO:0000256" key="6">
    <source>
        <dbReference type="SAM" id="MobiDB-lite"/>
    </source>
</evidence>
<evidence type="ECO:0000256" key="5">
    <source>
        <dbReference type="ARBA" id="ARBA00023033"/>
    </source>
</evidence>
<proteinExistence type="inferred from homology"/>
<evidence type="ECO:0000256" key="3">
    <source>
        <dbReference type="ARBA" id="ARBA00022827"/>
    </source>
</evidence>
<keyword evidence="2" id="KW-0285">Flavoprotein</keyword>
<accession>A0AAD9T032</accession>
<dbReference type="GO" id="GO:0071949">
    <property type="term" value="F:FAD binding"/>
    <property type="evidence" value="ECO:0007669"/>
    <property type="project" value="InterPro"/>
</dbReference>
<comment type="similarity">
    <text evidence="1">Belongs to the paxM FAD-dependent monooxygenase family.</text>
</comment>
<evidence type="ECO:0000259" key="7">
    <source>
        <dbReference type="Pfam" id="PF01494"/>
    </source>
</evidence>
<dbReference type="EMBL" id="JAUBYV010000005">
    <property type="protein sequence ID" value="KAK2626931.1"/>
    <property type="molecule type" value="Genomic_DNA"/>
</dbReference>
<reference evidence="8" key="1">
    <citation type="submission" date="2023-06" db="EMBL/GenBank/DDBJ databases">
        <title>Draft genome of Marssonina rosae.</title>
        <authorList>
            <person name="Cheng Q."/>
        </authorList>
    </citation>
    <scope>NUCLEOTIDE SEQUENCE</scope>
    <source>
        <strain evidence="8">R4</strain>
    </source>
</reference>
<evidence type="ECO:0000256" key="1">
    <source>
        <dbReference type="ARBA" id="ARBA00007992"/>
    </source>
</evidence>
<keyword evidence="5" id="KW-0503">Monooxygenase</keyword>